<protein>
    <submittedName>
        <fullName evidence="2">Uncharacterized protein</fullName>
    </submittedName>
</protein>
<evidence type="ECO:0000313" key="3">
    <source>
        <dbReference type="Proteomes" id="UP001162480"/>
    </source>
</evidence>
<accession>A0AA36BFC8</accession>
<dbReference type="AlphaFoldDB" id="A0AA36BFC8"/>
<keyword evidence="3" id="KW-1185">Reference proteome</keyword>
<name>A0AA36BFC8_OCTVU</name>
<sequence length="74" mass="8608">MNKNNKAKKEIEKEEEEEEEEEGEGAKSRRRRGHVDYNGKEKTPERSVSSLMRCPRGCGFHGFETFARASSFKR</sequence>
<evidence type="ECO:0000256" key="1">
    <source>
        <dbReference type="SAM" id="MobiDB-lite"/>
    </source>
</evidence>
<feature type="region of interest" description="Disordered" evidence="1">
    <location>
        <begin position="1"/>
        <end position="54"/>
    </location>
</feature>
<gene>
    <name evidence="2" type="ORF">OCTVUL_1B012460</name>
</gene>
<feature type="compositionally biased region" description="Basic and acidic residues" evidence="1">
    <location>
        <begin position="34"/>
        <end position="45"/>
    </location>
</feature>
<organism evidence="2 3">
    <name type="scientific">Octopus vulgaris</name>
    <name type="common">Common octopus</name>
    <dbReference type="NCBI Taxonomy" id="6645"/>
    <lineage>
        <taxon>Eukaryota</taxon>
        <taxon>Metazoa</taxon>
        <taxon>Spiralia</taxon>
        <taxon>Lophotrochozoa</taxon>
        <taxon>Mollusca</taxon>
        <taxon>Cephalopoda</taxon>
        <taxon>Coleoidea</taxon>
        <taxon>Octopodiformes</taxon>
        <taxon>Octopoda</taxon>
        <taxon>Incirrata</taxon>
        <taxon>Octopodidae</taxon>
        <taxon>Octopus</taxon>
    </lineage>
</organism>
<reference evidence="2" key="1">
    <citation type="submission" date="2023-08" db="EMBL/GenBank/DDBJ databases">
        <authorList>
            <person name="Alioto T."/>
            <person name="Alioto T."/>
            <person name="Gomez Garrido J."/>
        </authorList>
    </citation>
    <scope>NUCLEOTIDE SEQUENCE</scope>
</reference>
<feature type="compositionally biased region" description="Acidic residues" evidence="1">
    <location>
        <begin position="13"/>
        <end position="23"/>
    </location>
</feature>
<dbReference type="EMBL" id="OX597827">
    <property type="protein sequence ID" value="CAI9732377.1"/>
    <property type="molecule type" value="Genomic_DNA"/>
</dbReference>
<proteinExistence type="predicted"/>
<evidence type="ECO:0000313" key="2">
    <source>
        <dbReference type="EMBL" id="CAI9732377.1"/>
    </source>
</evidence>
<dbReference type="Proteomes" id="UP001162480">
    <property type="component" value="Chromosome 14"/>
</dbReference>